<dbReference type="PANTHER" id="PTHR33798">
    <property type="entry name" value="FLAVOPROTEIN OXYGENASE"/>
    <property type="match status" value="1"/>
</dbReference>
<keyword evidence="2" id="KW-0285">Flavoprotein</keyword>
<evidence type="ECO:0000259" key="5">
    <source>
        <dbReference type="SMART" id="SM00903"/>
    </source>
</evidence>
<dbReference type="OrthoDB" id="9794638at2"/>
<dbReference type="RefSeq" id="WP_116688164.1">
    <property type="nucleotide sequence ID" value="NZ_CAWNYD010000007.1"/>
</dbReference>
<dbReference type="GO" id="GO:0010181">
    <property type="term" value="F:FMN binding"/>
    <property type="evidence" value="ECO:0007669"/>
    <property type="project" value="InterPro"/>
</dbReference>
<evidence type="ECO:0000256" key="3">
    <source>
        <dbReference type="ARBA" id="ARBA00022643"/>
    </source>
</evidence>
<sequence>MKLDFSTMTPQQAYFCITQSLIPRPIAWVLTENETGSYNLAPFSYFTAVSSNPPLLMISIGSKPDGSPKDTLANLQQRKKCVIHIADASQLDDLNQSAATLDYGVSEVEQQQLALAEMADFCLPRLANSKIAMAAELYRIDDIAGQSIVYCQLESIWLDDQISRIENDQLKIDASKVDPIARLGANEYALFGEIVQRKRP</sequence>
<evidence type="ECO:0000256" key="1">
    <source>
        <dbReference type="ARBA" id="ARBA00001917"/>
    </source>
</evidence>
<dbReference type="Pfam" id="PF01613">
    <property type="entry name" value="Flavin_Reduct"/>
    <property type="match status" value="1"/>
</dbReference>
<gene>
    <name evidence="6" type="ORF">DC094_16215</name>
</gene>
<comment type="cofactor">
    <cofactor evidence="1">
        <name>FMN</name>
        <dbReference type="ChEBI" id="CHEBI:58210"/>
    </cofactor>
</comment>
<keyword evidence="7" id="KW-1185">Reference proteome</keyword>
<organism evidence="6 7">
    <name type="scientific">Pelagibaculum spongiae</name>
    <dbReference type="NCBI Taxonomy" id="2080658"/>
    <lineage>
        <taxon>Bacteria</taxon>
        <taxon>Pseudomonadati</taxon>
        <taxon>Pseudomonadota</taxon>
        <taxon>Gammaproteobacteria</taxon>
        <taxon>Oceanospirillales</taxon>
        <taxon>Pelagibaculum</taxon>
    </lineage>
</organism>
<keyword evidence="3" id="KW-0288">FMN</keyword>
<accession>A0A2V1GU53</accession>
<dbReference type="GO" id="GO:0016646">
    <property type="term" value="F:oxidoreductase activity, acting on the CH-NH group of donors, NAD or NADP as acceptor"/>
    <property type="evidence" value="ECO:0007669"/>
    <property type="project" value="UniProtKB-ARBA"/>
</dbReference>
<comment type="similarity">
    <text evidence="4">Belongs to the flavoredoxin family.</text>
</comment>
<protein>
    <submittedName>
        <fullName evidence="6">Protein/domain typically associated with flavoprotein oxygenase, DIM6/NTAB family protein</fullName>
    </submittedName>
</protein>
<reference evidence="6 7" key="1">
    <citation type="submission" date="2018-04" db="EMBL/GenBank/DDBJ databases">
        <title>Thalassorhabdus spongiae gen. nov., sp. nov., isolated from a marine sponge in South-West Iceland.</title>
        <authorList>
            <person name="Knobloch S."/>
            <person name="Daussin A."/>
            <person name="Johannsson R."/>
            <person name="Marteinsson V.T."/>
        </authorList>
    </citation>
    <scope>NUCLEOTIDE SEQUENCE [LARGE SCALE GENOMIC DNA]</scope>
    <source>
        <strain evidence="6 7">Hp12</strain>
    </source>
</reference>
<dbReference type="EMBL" id="QDDL01000007">
    <property type="protein sequence ID" value="PVZ66801.1"/>
    <property type="molecule type" value="Genomic_DNA"/>
</dbReference>
<dbReference type="InterPro" id="IPR002563">
    <property type="entry name" value="Flavin_Rdtase-like_dom"/>
</dbReference>
<evidence type="ECO:0000256" key="4">
    <source>
        <dbReference type="ARBA" id="ARBA00038054"/>
    </source>
</evidence>
<comment type="caution">
    <text evidence="6">The sequence shown here is derived from an EMBL/GenBank/DDBJ whole genome shotgun (WGS) entry which is preliminary data.</text>
</comment>
<dbReference type="PANTHER" id="PTHR33798:SF5">
    <property type="entry name" value="FLAVIN REDUCTASE LIKE DOMAIN-CONTAINING PROTEIN"/>
    <property type="match status" value="1"/>
</dbReference>
<proteinExistence type="inferred from homology"/>
<evidence type="ECO:0000313" key="6">
    <source>
        <dbReference type="EMBL" id="PVZ66801.1"/>
    </source>
</evidence>
<dbReference type="Gene3D" id="2.30.110.10">
    <property type="entry name" value="Electron Transport, Fmn-binding Protein, Chain A"/>
    <property type="match status" value="1"/>
</dbReference>
<dbReference type="SMART" id="SM00903">
    <property type="entry name" value="Flavin_Reduct"/>
    <property type="match status" value="1"/>
</dbReference>
<dbReference type="SUPFAM" id="SSF50475">
    <property type="entry name" value="FMN-binding split barrel"/>
    <property type="match status" value="1"/>
</dbReference>
<dbReference type="InterPro" id="IPR012349">
    <property type="entry name" value="Split_barrel_FMN-bd"/>
</dbReference>
<dbReference type="AlphaFoldDB" id="A0A2V1GU53"/>
<evidence type="ECO:0000256" key="2">
    <source>
        <dbReference type="ARBA" id="ARBA00022630"/>
    </source>
</evidence>
<dbReference type="Proteomes" id="UP000244906">
    <property type="component" value="Unassembled WGS sequence"/>
</dbReference>
<feature type="domain" description="Flavin reductase like" evidence="5">
    <location>
        <begin position="19"/>
        <end position="168"/>
    </location>
</feature>
<name>A0A2V1GU53_9GAMM</name>
<evidence type="ECO:0000313" key="7">
    <source>
        <dbReference type="Proteomes" id="UP000244906"/>
    </source>
</evidence>